<keyword evidence="2" id="KW-0812">Transmembrane</keyword>
<keyword evidence="4" id="KW-1185">Reference proteome</keyword>
<keyword evidence="2" id="KW-0472">Membrane</keyword>
<comment type="caution">
    <text evidence="3">The sequence shown here is derived from an EMBL/GenBank/DDBJ whole genome shotgun (WGS) entry which is preliminary data.</text>
</comment>
<evidence type="ECO:0000313" key="3">
    <source>
        <dbReference type="EMBL" id="KAK9413663.1"/>
    </source>
</evidence>
<evidence type="ECO:0000256" key="1">
    <source>
        <dbReference type="SAM" id="MobiDB-lite"/>
    </source>
</evidence>
<evidence type="ECO:0000313" key="4">
    <source>
        <dbReference type="Proteomes" id="UP001408356"/>
    </source>
</evidence>
<name>A0ABR2UGB4_9PEZI</name>
<reference evidence="3 4" key="1">
    <citation type="journal article" date="2024" name="J. Plant Pathol.">
        <title>Sequence and assembly of the genome of Seiridium unicorne, isolate CBS 538.82, causal agent of cypress canker disease.</title>
        <authorList>
            <person name="Scali E."/>
            <person name="Rocca G.D."/>
            <person name="Danti R."/>
            <person name="Garbelotto M."/>
            <person name="Barberini S."/>
            <person name="Baroncelli R."/>
            <person name="Emiliani G."/>
        </authorList>
    </citation>
    <scope>NUCLEOTIDE SEQUENCE [LARGE SCALE GENOMIC DNA]</scope>
    <source>
        <strain evidence="3 4">BM-138-508</strain>
    </source>
</reference>
<organism evidence="3 4">
    <name type="scientific">Seiridium unicorne</name>
    <dbReference type="NCBI Taxonomy" id="138068"/>
    <lineage>
        <taxon>Eukaryota</taxon>
        <taxon>Fungi</taxon>
        <taxon>Dikarya</taxon>
        <taxon>Ascomycota</taxon>
        <taxon>Pezizomycotina</taxon>
        <taxon>Sordariomycetes</taxon>
        <taxon>Xylariomycetidae</taxon>
        <taxon>Amphisphaeriales</taxon>
        <taxon>Sporocadaceae</taxon>
        <taxon>Seiridium</taxon>
    </lineage>
</organism>
<keyword evidence="2" id="KW-1133">Transmembrane helix</keyword>
<proteinExistence type="predicted"/>
<protein>
    <submittedName>
        <fullName evidence="3">Uncharacterized protein</fullName>
    </submittedName>
</protein>
<sequence>MSLPDYGPLRHPMPLPDLEDWHITARSIGHSDNDAAHTSVPFTDHGERNWNIALVMLAIILIGMGWLVAVDIWRKCKTGEFQEGMKDLGHSVLSMIKAIGRGIIALPGAIIFAPRALHRWVAAKSQQRKQKAAHNALLDAAKAESGQAGIGNDGGNSQTSEKALGKQPMRKLSVVPDPHAASHFATAPLTAIPSHQALPKRMMHHFA</sequence>
<dbReference type="Proteomes" id="UP001408356">
    <property type="component" value="Unassembled WGS sequence"/>
</dbReference>
<dbReference type="EMBL" id="JARVKF010000436">
    <property type="protein sequence ID" value="KAK9413663.1"/>
    <property type="molecule type" value="Genomic_DNA"/>
</dbReference>
<feature type="region of interest" description="Disordered" evidence="1">
    <location>
        <begin position="145"/>
        <end position="169"/>
    </location>
</feature>
<feature type="transmembrane region" description="Helical" evidence="2">
    <location>
        <begin position="50"/>
        <end position="73"/>
    </location>
</feature>
<evidence type="ECO:0000256" key="2">
    <source>
        <dbReference type="SAM" id="Phobius"/>
    </source>
</evidence>
<accession>A0ABR2UGB4</accession>
<gene>
    <name evidence="3" type="ORF">SUNI508_11744</name>
</gene>